<dbReference type="NCBIfam" id="TIGR00731">
    <property type="entry name" value="bL25_bact_ctc"/>
    <property type="match status" value="1"/>
</dbReference>
<dbReference type="Pfam" id="PF01386">
    <property type="entry name" value="Ribosomal_L25p"/>
    <property type="match status" value="1"/>
</dbReference>
<dbReference type="CDD" id="cd00495">
    <property type="entry name" value="Ribosomal_L25_TL5_CTC"/>
    <property type="match status" value="1"/>
</dbReference>
<comment type="subunit">
    <text evidence="5">Part of the 50S ribosomal subunit; part of the 5S rRNA/L5/L18/L25 subcomplex. Contacts the 5S rRNA. Binds to the 5S rRNA independently of L5 and L18.</text>
</comment>
<accession>S2WKT1</accession>
<keyword evidence="1 5" id="KW-0699">rRNA-binding</keyword>
<dbReference type="HAMAP" id="MF_01334">
    <property type="entry name" value="Ribosomal_bL25_CTC"/>
    <property type="match status" value="1"/>
</dbReference>
<comment type="caution">
    <text evidence="9">The sequence shown here is derived from an EMBL/GenBank/DDBJ whole genome shotgun (WGS) entry which is preliminary data.</text>
</comment>
<dbReference type="InterPro" id="IPR020930">
    <property type="entry name" value="Ribosomal_uL5_bac-type"/>
</dbReference>
<dbReference type="InterPro" id="IPR037121">
    <property type="entry name" value="Ribosomal_bL25_C"/>
</dbReference>
<dbReference type="Gene3D" id="2.170.120.20">
    <property type="entry name" value="Ribosomal protein L25, beta domain"/>
    <property type="match status" value="1"/>
</dbReference>
<evidence type="ECO:0000259" key="7">
    <source>
        <dbReference type="Pfam" id="PF01386"/>
    </source>
</evidence>
<dbReference type="Proteomes" id="UP000014417">
    <property type="component" value="Unassembled WGS sequence"/>
</dbReference>
<dbReference type="GO" id="GO:0003735">
    <property type="term" value="F:structural constituent of ribosome"/>
    <property type="evidence" value="ECO:0007669"/>
    <property type="project" value="InterPro"/>
</dbReference>
<protein>
    <recommendedName>
        <fullName evidence="5">Large ribosomal subunit protein bL25</fullName>
    </recommendedName>
    <alternativeName>
        <fullName evidence="5">General stress protein CTC</fullName>
    </alternativeName>
</protein>
<evidence type="ECO:0000256" key="4">
    <source>
        <dbReference type="ARBA" id="ARBA00023274"/>
    </source>
</evidence>
<evidence type="ECO:0000256" key="6">
    <source>
        <dbReference type="SAM" id="MobiDB-lite"/>
    </source>
</evidence>
<keyword evidence="2 5" id="KW-0694">RNA-binding</keyword>
<reference evidence="9 10" key="1">
    <citation type="submission" date="2013-04" db="EMBL/GenBank/DDBJ databases">
        <title>The Genome Sequence of Propionimicrobium lymphophilum ACS-093-V-SCH5.</title>
        <authorList>
            <consortium name="The Broad Institute Genomics Platform"/>
            <person name="Earl A."/>
            <person name="Ward D."/>
            <person name="Feldgarden M."/>
            <person name="Gevers D."/>
            <person name="Saerens B."/>
            <person name="Vaneechoutte M."/>
            <person name="Walker B."/>
            <person name="Young S."/>
            <person name="Zeng Q."/>
            <person name="Gargeya S."/>
            <person name="Fitzgerald M."/>
            <person name="Haas B."/>
            <person name="Abouelleil A."/>
            <person name="Allen A.W."/>
            <person name="Alvarado L."/>
            <person name="Arachchi H.M."/>
            <person name="Berlin A.M."/>
            <person name="Chapman S.B."/>
            <person name="Gainer-Dewar J."/>
            <person name="Goldberg J."/>
            <person name="Griggs A."/>
            <person name="Gujja S."/>
            <person name="Hansen M."/>
            <person name="Howarth C."/>
            <person name="Imamovic A."/>
            <person name="Ireland A."/>
            <person name="Larimer J."/>
            <person name="McCowan C."/>
            <person name="Murphy C."/>
            <person name="Pearson M."/>
            <person name="Poon T.W."/>
            <person name="Priest M."/>
            <person name="Roberts A."/>
            <person name="Saif S."/>
            <person name="Shea T."/>
            <person name="Sisk P."/>
            <person name="Sykes S."/>
            <person name="Wortman J."/>
            <person name="Nusbaum C."/>
            <person name="Birren B."/>
        </authorList>
    </citation>
    <scope>NUCLEOTIDE SEQUENCE [LARGE SCALE GENOMIC DNA]</scope>
    <source>
        <strain evidence="9 10">ACS-093-V-SCH5</strain>
    </source>
</reference>
<evidence type="ECO:0000256" key="2">
    <source>
        <dbReference type="ARBA" id="ARBA00022884"/>
    </source>
</evidence>
<keyword evidence="4 5" id="KW-0687">Ribonucleoprotein</keyword>
<organism evidence="9 10">
    <name type="scientific">Propionimicrobium lymphophilum ACS-093-V-SCH5</name>
    <dbReference type="NCBI Taxonomy" id="883161"/>
    <lineage>
        <taxon>Bacteria</taxon>
        <taxon>Bacillati</taxon>
        <taxon>Actinomycetota</taxon>
        <taxon>Actinomycetes</taxon>
        <taxon>Propionibacteriales</taxon>
        <taxon>Propionibacteriaceae</taxon>
        <taxon>Propionimicrobium</taxon>
    </lineage>
</organism>
<dbReference type="Gene3D" id="2.40.240.10">
    <property type="entry name" value="Ribosomal Protein L25, Chain P"/>
    <property type="match status" value="1"/>
</dbReference>
<dbReference type="OrthoDB" id="5242980at2"/>
<dbReference type="Pfam" id="PF14693">
    <property type="entry name" value="Ribosomal_TL5_C"/>
    <property type="match status" value="1"/>
</dbReference>
<evidence type="ECO:0000313" key="9">
    <source>
        <dbReference type="EMBL" id="EPD33257.1"/>
    </source>
</evidence>
<dbReference type="NCBIfam" id="NF004131">
    <property type="entry name" value="PRK05618.2-1"/>
    <property type="match status" value="1"/>
</dbReference>
<name>S2WKT1_9ACTN</name>
<gene>
    <name evidence="5" type="primary">rplY</name>
    <name evidence="5" type="synonym">ctc</name>
    <name evidence="9" type="ORF">HMPREF9306_00790</name>
</gene>
<dbReference type="PANTHER" id="PTHR33284">
    <property type="entry name" value="RIBOSOMAL PROTEIN L25/GLN-TRNA SYNTHETASE, ANTI-CODON-BINDING DOMAIN-CONTAINING PROTEIN"/>
    <property type="match status" value="1"/>
</dbReference>
<feature type="region of interest" description="Disordered" evidence="6">
    <location>
        <begin position="181"/>
        <end position="210"/>
    </location>
</feature>
<evidence type="ECO:0000256" key="1">
    <source>
        <dbReference type="ARBA" id="ARBA00022730"/>
    </source>
</evidence>
<dbReference type="GO" id="GO:0008097">
    <property type="term" value="F:5S rRNA binding"/>
    <property type="evidence" value="ECO:0007669"/>
    <property type="project" value="InterPro"/>
</dbReference>
<comment type="function">
    <text evidence="5">This is one of the proteins that binds to the 5S RNA in the ribosome where it forms part of the central protuberance.</text>
</comment>
<dbReference type="InterPro" id="IPR020057">
    <property type="entry name" value="Ribosomal_bL25_b-dom"/>
</dbReference>
<dbReference type="InterPro" id="IPR020056">
    <property type="entry name" value="Rbsml_bL25/Gln-tRNA_synth_N"/>
</dbReference>
<evidence type="ECO:0000256" key="5">
    <source>
        <dbReference type="HAMAP-Rule" id="MF_01334"/>
    </source>
</evidence>
<keyword evidence="10" id="KW-1185">Reference proteome</keyword>
<dbReference type="GO" id="GO:0022625">
    <property type="term" value="C:cytosolic large ribosomal subunit"/>
    <property type="evidence" value="ECO:0007669"/>
    <property type="project" value="TreeGrafter"/>
</dbReference>
<dbReference type="InterPro" id="IPR011035">
    <property type="entry name" value="Ribosomal_bL25/Gln-tRNA_synth"/>
</dbReference>
<comment type="similarity">
    <text evidence="5">Belongs to the bacterial ribosomal protein bL25 family. CTC subfamily.</text>
</comment>
<sequence length="210" mass="23042">MANEILLDAETRTEFGKGAARRIRRENKIPAVMYGHGSDPVHVALPGHQTMLALRNSNALLTLNLEDGEQQLALPRQIQRHPVTYEIEHVDLIMVKRGERVTVEIPIIIVDEDKLEDVSLVVNTERGELTVSAEATNIPRDVEISVAGFNLDNQVVAGDIELPEGVQLEEDPETLVVSISVPDAVPETPAEEEGEEAEAEAEAEESADEE</sequence>
<evidence type="ECO:0000256" key="3">
    <source>
        <dbReference type="ARBA" id="ARBA00022980"/>
    </source>
</evidence>
<dbReference type="EMBL" id="AGZR01000005">
    <property type="protein sequence ID" value="EPD33257.1"/>
    <property type="molecule type" value="Genomic_DNA"/>
</dbReference>
<proteinExistence type="inferred from homology"/>
<evidence type="ECO:0000313" key="10">
    <source>
        <dbReference type="Proteomes" id="UP000014417"/>
    </source>
</evidence>
<dbReference type="PANTHER" id="PTHR33284:SF1">
    <property type="entry name" value="RIBOSOMAL PROTEIN L25_GLN-TRNA SYNTHETASE, ANTI-CODON-BINDING DOMAIN-CONTAINING PROTEIN"/>
    <property type="match status" value="1"/>
</dbReference>
<dbReference type="SUPFAM" id="SSF50715">
    <property type="entry name" value="Ribosomal protein L25-like"/>
    <property type="match status" value="1"/>
</dbReference>
<feature type="domain" description="Large ribosomal subunit protein bL25 beta" evidence="8">
    <location>
        <begin position="101"/>
        <end position="182"/>
    </location>
</feature>
<dbReference type="STRING" id="883161.HMPREF9306_00790"/>
<feature type="compositionally biased region" description="Acidic residues" evidence="6">
    <location>
        <begin position="189"/>
        <end position="210"/>
    </location>
</feature>
<dbReference type="InterPro" id="IPR001021">
    <property type="entry name" value="Ribosomal_bL25_long"/>
</dbReference>
<dbReference type="GO" id="GO:0006412">
    <property type="term" value="P:translation"/>
    <property type="evidence" value="ECO:0007669"/>
    <property type="project" value="UniProtKB-UniRule"/>
</dbReference>
<evidence type="ECO:0000259" key="8">
    <source>
        <dbReference type="Pfam" id="PF14693"/>
    </source>
</evidence>
<dbReference type="InterPro" id="IPR029751">
    <property type="entry name" value="Ribosomal_L25_dom"/>
</dbReference>
<dbReference type="AlphaFoldDB" id="S2WKT1"/>
<dbReference type="HOGENOM" id="CLU_075939_1_0_11"/>
<feature type="domain" description="Large ribosomal subunit protein bL25 L25" evidence="7">
    <location>
        <begin position="7"/>
        <end position="92"/>
    </location>
</feature>
<dbReference type="PATRIC" id="fig|883161.3.peg.789"/>
<keyword evidence="3 5" id="KW-0689">Ribosomal protein</keyword>
<dbReference type="RefSeq" id="WP_016455632.1">
    <property type="nucleotide sequence ID" value="NZ_KE150269.1"/>
</dbReference>